<evidence type="ECO:0000313" key="4">
    <source>
        <dbReference type="EMBL" id="GLB69553.1"/>
    </source>
</evidence>
<dbReference type="CDD" id="cd07719">
    <property type="entry name" value="arylsulfatase_AtsA-like_MBL-fold"/>
    <property type="match status" value="1"/>
</dbReference>
<evidence type="ECO:0000256" key="2">
    <source>
        <dbReference type="ARBA" id="ARBA00022801"/>
    </source>
</evidence>
<dbReference type="PANTHER" id="PTHR46018">
    <property type="entry name" value="ZINC PHOSPHODIESTERASE ELAC PROTEIN 1"/>
    <property type="match status" value="1"/>
</dbReference>
<evidence type="ECO:0000313" key="5">
    <source>
        <dbReference type="Proteomes" id="UP001209654"/>
    </source>
</evidence>
<keyword evidence="5" id="KW-1185">Reference proteome</keyword>
<proteinExistence type="predicted"/>
<dbReference type="EMBL" id="BRVS01000042">
    <property type="protein sequence ID" value="GLB69553.1"/>
    <property type="molecule type" value="Genomic_DNA"/>
</dbReference>
<dbReference type="SMART" id="SM00849">
    <property type="entry name" value="Lactamase_B"/>
    <property type="match status" value="1"/>
</dbReference>
<dbReference type="Proteomes" id="UP001209654">
    <property type="component" value="Unassembled WGS sequence"/>
</dbReference>
<accession>A0ABQ5N067</accession>
<protein>
    <submittedName>
        <fullName evidence="4">MBL fold metallo-hydrolase</fullName>
    </submittedName>
</protein>
<evidence type="ECO:0000259" key="3">
    <source>
        <dbReference type="SMART" id="SM00849"/>
    </source>
</evidence>
<evidence type="ECO:0000256" key="1">
    <source>
        <dbReference type="ARBA" id="ARBA00022759"/>
    </source>
</evidence>
<dbReference type="Gene3D" id="3.60.15.10">
    <property type="entry name" value="Ribonuclease Z/Hydroxyacylglutathione hydrolase-like"/>
    <property type="match status" value="1"/>
</dbReference>
<dbReference type="InterPro" id="IPR036866">
    <property type="entry name" value="RibonucZ/Hydroxyglut_hydro"/>
</dbReference>
<reference evidence="4 5" key="1">
    <citation type="journal article" date="2023" name="Int. J. Syst. Evol. Microbiol.">
        <title>Arthrobacter mangrovi sp. nov., an actinobacterium isolated from the rhizosphere of a mangrove.</title>
        <authorList>
            <person name="Hamada M."/>
            <person name="Saitou S."/>
            <person name="Enomoto N."/>
            <person name="Nanri K."/>
            <person name="Hidaka K."/>
            <person name="Miura T."/>
            <person name="Tamura T."/>
        </authorList>
    </citation>
    <scope>NUCLEOTIDE SEQUENCE [LARGE SCALE GENOMIC DNA]</scope>
    <source>
        <strain evidence="4 5">NBRC 112813</strain>
    </source>
</reference>
<dbReference type="InterPro" id="IPR001279">
    <property type="entry name" value="Metallo-B-lactamas"/>
</dbReference>
<keyword evidence="1" id="KW-0540">Nuclease</keyword>
<sequence length="292" mass="31778">MAKIHILGSGTPFPGPDRFGSSYLIDAGSEKVLFDCGPATTQKLARAGFTPTDVSSVFLTHHHYDHMIDLPCFVMVRWDHQTPETPILQVHGPQPTTEFIEELFGREGVLRRDIVARSEHPASQRVYQMRGGVLPRPWPDWEASDLVPGDRVEGKEWTVTAARAAHVQPYHESLAYRIETPAGSVVITGDTARCPEVTELAWGADVMLCCCWDHHDGDEQIDECVADGMVGNMCGPEDAALMAAEAGVKRLVLVHATQSISEPGSAARAVSVASEIFSGPVTFAHEGLQLTI</sequence>
<dbReference type="PANTHER" id="PTHR46018:SF2">
    <property type="entry name" value="ZINC PHOSPHODIESTERASE ELAC PROTEIN 1"/>
    <property type="match status" value="1"/>
</dbReference>
<dbReference type="SUPFAM" id="SSF56281">
    <property type="entry name" value="Metallo-hydrolase/oxidoreductase"/>
    <property type="match status" value="1"/>
</dbReference>
<organism evidence="4 5">
    <name type="scientific">Arthrobacter mangrovi</name>
    <dbReference type="NCBI Taxonomy" id="2966350"/>
    <lineage>
        <taxon>Bacteria</taxon>
        <taxon>Bacillati</taxon>
        <taxon>Actinomycetota</taxon>
        <taxon>Actinomycetes</taxon>
        <taxon>Micrococcales</taxon>
        <taxon>Micrococcaceae</taxon>
        <taxon>Arthrobacter</taxon>
    </lineage>
</organism>
<gene>
    <name evidence="4" type="ORF">AHIS1636_39990</name>
</gene>
<dbReference type="RefSeq" id="WP_264797655.1">
    <property type="nucleotide sequence ID" value="NZ_BRVS01000042.1"/>
</dbReference>
<name>A0ABQ5N067_9MICC</name>
<dbReference type="InterPro" id="IPR044094">
    <property type="entry name" value="AtsA-like_MBL-fold"/>
</dbReference>
<comment type="caution">
    <text evidence="4">The sequence shown here is derived from an EMBL/GenBank/DDBJ whole genome shotgun (WGS) entry which is preliminary data.</text>
</comment>
<dbReference type="Pfam" id="PF00753">
    <property type="entry name" value="Lactamase_B"/>
    <property type="match status" value="1"/>
</dbReference>
<keyword evidence="1" id="KW-0255">Endonuclease</keyword>
<feature type="domain" description="Metallo-beta-lactamase" evidence="3">
    <location>
        <begin position="19"/>
        <end position="229"/>
    </location>
</feature>
<keyword evidence="2" id="KW-0378">Hydrolase</keyword>